<organism evidence="7 8">
    <name type="scientific">Paracoccus alkenifer</name>
    <dbReference type="NCBI Taxonomy" id="65735"/>
    <lineage>
        <taxon>Bacteria</taxon>
        <taxon>Pseudomonadati</taxon>
        <taxon>Pseudomonadota</taxon>
        <taxon>Alphaproteobacteria</taxon>
        <taxon>Rhodobacterales</taxon>
        <taxon>Paracoccaceae</taxon>
        <taxon>Paracoccus</taxon>
    </lineage>
</organism>
<keyword evidence="6" id="KW-0472">Membrane</keyword>
<keyword evidence="8" id="KW-1185">Reference proteome</keyword>
<gene>
    <name evidence="7" type="ORF">SAMN04488075_2621</name>
</gene>
<protein>
    <submittedName>
        <fullName evidence="7">Multisubunit potassium/proton antiporter, PhaE subunit (TC 2.A.63.1.1)</fullName>
    </submittedName>
</protein>
<keyword evidence="4" id="KW-0812">Transmembrane</keyword>
<evidence type="ECO:0000256" key="5">
    <source>
        <dbReference type="ARBA" id="ARBA00022989"/>
    </source>
</evidence>
<evidence type="ECO:0000313" key="7">
    <source>
        <dbReference type="EMBL" id="SEI07317.1"/>
    </source>
</evidence>
<dbReference type="OrthoDB" id="9807187at2"/>
<dbReference type="NCBIfam" id="NF006520">
    <property type="entry name" value="PRK08965.1-4"/>
    <property type="match status" value="1"/>
</dbReference>
<proteinExistence type="inferred from homology"/>
<dbReference type="Proteomes" id="UP000199125">
    <property type="component" value="Unassembled WGS sequence"/>
</dbReference>
<comment type="similarity">
    <text evidence="2">Belongs to the CPA3 antiporters (TC 2.A.63) subunit E family.</text>
</comment>
<dbReference type="EMBL" id="FNXG01000005">
    <property type="protein sequence ID" value="SEI07317.1"/>
    <property type="molecule type" value="Genomic_DNA"/>
</dbReference>
<dbReference type="InterPro" id="IPR002758">
    <property type="entry name" value="Cation_antiport_E"/>
</dbReference>
<evidence type="ECO:0000256" key="6">
    <source>
        <dbReference type="ARBA" id="ARBA00023136"/>
    </source>
</evidence>
<dbReference type="PIRSF" id="PIRSF019239">
    <property type="entry name" value="MrpE"/>
    <property type="match status" value="1"/>
</dbReference>
<accession>A0A1H6MYQ9</accession>
<sequence length="161" mass="17981">MTLFPHPLVSAVIAALWLVLTEVSAGQLLLAALVSMLAGLAYRRLTPDPIRVRRPLQAVRLFLVVGGDIIRSNIAVARLIVTQGRNQARRSGFVHIPLELTNRHALAILAMIVTATPGTAWIEYDPREGRLLLHVFDLLESDDWVDIIKSRYESLLLEIFQ</sequence>
<reference evidence="8" key="1">
    <citation type="submission" date="2016-10" db="EMBL/GenBank/DDBJ databases">
        <authorList>
            <person name="Varghese N."/>
            <person name="Submissions S."/>
        </authorList>
    </citation>
    <scope>NUCLEOTIDE SEQUENCE [LARGE SCALE GENOMIC DNA]</scope>
    <source>
        <strain evidence="8">DSM 11593</strain>
    </source>
</reference>
<comment type="subcellular location">
    <subcellularLocation>
        <location evidence="1">Cell membrane</location>
        <topology evidence="1">Multi-pass membrane protein</topology>
    </subcellularLocation>
</comment>
<dbReference type="RefSeq" id="WP_090848542.1">
    <property type="nucleotide sequence ID" value="NZ_FNXG01000005.1"/>
</dbReference>
<keyword evidence="5" id="KW-1133">Transmembrane helix</keyword>
<dbReference type="STRING" id="65735.SAMN04488075_2621"/>
<dbReference type="PANTHER" id="PTHR34584">
    <property type="entry name" value="NA(+)/H(+) ANTIPORTER SUBUNIT E1"/>
    <property type="match status" value="1"/>
</dbReference>
<dbReference type="AlphaFoldDB" id="A0A1H6MYQ9"/>
<evidence type="ECO:0000256" key="4">
    <source>
        <dbReference type="ARBA" id="ARBA00022692"/>
    </source>
</evidence>
<dbReference type="GO" id="GO:0008324">
    <property type="term" value="F:monoatomic cation transmembrane transporter activity"/>
    <property type="evidence" value="ECO:0007669"/>
    <property type="project" value="InterPro"/>
</dbReference>
<dbReference type="PANTHER" id="PTHR34584:SF1">
    <property type="entry name" value="NA(+)_H(+) ANTIPORTER SUBUNIT E1"/>
    <property type="match status" value="1"/>
</dbReference>
<evidence type="ECO:0000256" key="3">
    <source>
        <dbReference type="ARBA" id="ARBA00022475"/>
    </source>
</evidence>
<evidence type="ECO:0000256" key="2">
    <source>
        <dbReference type="ARBA" id="ARBA00006228"/>
    </source>
</evidence>
<dbReference type="GO" id="GO:0005886">
    <property type="term" value="C:plasma membrane"/>
    <property type="evidence" value="ECO:0007669"/>
    <property type="project" value="UniProtKB-SubCell"/>
</dbReference>
<dbReference type="Pfam" id="PF01899">
    <property type="entry name" value="MNHE"/>
    <property type="match status" value="1"/>
</dbReference>
<name>A0A1H6MYQ9_9RHOB</name>
<evidence type="ECO:0000313" key="8">
    <source>
        <dbReference type="Proteomes" id="UP000199125"/>
    </source>
</evidence>
<keyword evidence="3" id="KW-1003">Cell membrane</keyword>
<evidence type="ECO:0000256" key="1">
    <source>
        <dbReference type="ARBA" id="ARBA00004651"/>
    </source>
</evidence>